<proteinExistence type="predicted"/>
<evidence type="ECO:0000256" key="1">
    <source>
        <dbReference type="SAM" id="MobiDB-lite"/>
    </source>
</evidence>
<feature type="region of interest" description="Disordered" evidence="1">
    <location>
        <begin position="1"/>
        <end position="47"/>
    </location>
</feature>
<feature type="compositionally biased region" description="Polar residues" evidence="1">
    <location>
        <begin position="74"/>
        <end position="89"/>
    </location>
</feature>
<feature type="region of interest" description="Disordered" evidence="1">
    <location>
        <begin position="62"/>
        <end position="89"/>
    </location>
</feature>
<name>A0A8D8HJ63_CULPI</name>
<feature type="compositionally biased region" description="Basic residues" evidence="1">
    <location>
        <begin position="1"/>
        <end position="12"/>
    </location>
</feature>
<dbReference type="EMBL" id="HBUE01079219">
    <property type="protein sequence ID" value="CAG6476774.1"/>
    <property type="molecule type" value="Transcribed_RNA"/>
</dbReference>
<protein>
    <submittedName>
        <fullName evidence="2">(northern house mosquito) hypothetical protein</fullName>
    </submittedName>
</protein>
<organism evidence="2">
    <name type="scientific">Culex pipiens</name>
    <name type="common">House mosquito</name>
    <dbReference type="NCBI Taxonomy" id="7175"/>
    <lineage>
        <taxon>Eukaryota</taxon>
        <taxon>Metazoa</taxon>
        <taxon>Ecdysozoa</taxon>
        <taxon>Arthropoda</taxon>
        <taxon>Hexapoda</taxon>
        <taxon>Insecta</taxon>
        <taxon>Pterygota</taxon>
        <taxon>Neoptera</taxon>
        <taxon>Endopterygota</taxon>
        <taxon>Diptera</taxon>
        <taxon>Nematocera</taxon>
        <taxon>Culicoidea</taxon>
        <taxon>Culicidae</taxon>
        <taxon>Culicinae</taxon>
        <taxon>Culicini</taxon>
        <taxon>Culex</taxon>
        <taxon>Culex</taxon>
    </lineage>
</organism>
<dbReference type="EMBL" id="HBUE01212921">
    <property type="protein sequence ID" value="CAG6535231.1"/>
    <property type="molecule type" value="Transcribed_RNA"/>
</dbReference>
<sequence>MISQRPGKRQRSAARLFDQRPVTHRRKDSSVSTKSSEPVDRSAHPRSFTFSGESVVIAMETARKSSRTCRNPRSRPASTSISGRSSPVASRLTWKSSAMDATITTGTDTMRSTVQCQPNAEDATTMRSIKVSCTVEDRFCNPSIITNLRAISPDRVPRHTAIAVTDASDIR</sequence>
<reference evidence="2" key="1">
    <citation type="submission" date="2021-05" db="EMBL/GenBank/DDBJ databases">
        <authorList>
            <person name="Alioto T."/>
            <person name="Alioto T."/>
            <person name="Gomez Garrido J."/>
        </authorList>
    </citation>
    <scope>NUCLEOTIDE SEQUENCE</scope>
</reference>
<dbReference type="EMBL" id="HBUE01079222">
    <property type="protein sequence ID" value="CAG6476776.1"/>
    <property type="molecule type" value="Transcribed_RNA"/>
</dbReference>
<accession>A0A8D8HJ63</accession>
<dbReference type="EMBL" id="HBUE01319422">
    <property type="protein sequence ID" value="CAG6587216.1"/>
    <property type="molecule type" value="Transcribed_RNA"/>
</dbReference>
<evidence type="ECO:0000313" key="2">
    <source>
        <dbReference type="EMBL" id="CAG6535231.1"/>
    </source>
</evidence>
<dbReference type="AlphaFoldDB" id="A0A8D8HJ63"/>
<feature type="compositionally biased region" description="Basic residues" evidence="1">
    <location>
        <begin position="64"/>
        <end position="73"/>
    </location>
</feature>